<dbReference type="Pfam" id="PF07920">
    <property type="entry name" value="DUF1684"/>
    <property type="match status" value="1"/>
</dbReference>
<protein>
    <recommendedName>
        <fullName evidence="3">DUF1684 domain-containing protein</fullName>
    </recommendedName>
</protein>
<organism evidence="1 2">
    <name type="scientific">Leifsonia shinshuensis</name>
    <dbReference type="NCBI Taxonomy" id="150026"/>
    <lineage>
        <taxon>Bacteria</taxon>
        <taxon>Bacillati</taxon>
        <taxon>Actinomycetota</taxon>
        <taxon>Actinomycetes</taxon>
        <taxon>Micrococcales</taxon>
        <taxon>Microbacteriaceae</taxon>
        <taxon>Leifsonia</taxon>
    </lineage>
</organism>
<reference evidence="1 2" key="1">
    <citation type="submission" date="2020-07" db="EMBL/GenBank/DDBJ databases">
        <title>Sequencing the genomes of 1000 actinobacteria strains.</title>
        <authorList>
            <person name="Klenk H.-P."/>
        </authorList>
    </citation>
    <scope>NUCLEOTIDE SEQUENCE [LARGE SCALE GENOMIC DNA]</scope>
    <source>
        <strain evidence="1 2">DSM 15165</strain>
    </source>
</reference>
<dbReference type="PANTHER" id="PTHR41913">
    <property type="entry name" value="DUF1684 DOMAIN-CONTAINING PROTEIN"/>
    <property type="match status" value="1"/>
</dbReference>
<dbReference type="Proteomes" id="UP000578352">
    <property type="component" value="Unassembled WGS sequence"/>
</dbReference>
<gene>
    <name evidence="1" type="ORF">HNR13_000567</name>
</gene>
<dbReference type="EMBL" id="JACCFL010000001">
    <property type="protein sequence ID" value="NYJ22280.1"/>
    <property type="molecule type" value="Genomic_DNA"/>
</dbReference>
<evidence type="ECO:0000313" key="1">
    <source>
        <dbReference type="EMBL" id="NYJ22280.1"/>
    </source>
</evidence>
<comment type="caution">
    <text evidence="1">The sequence shown here is derived from an EMBL/GenBank/DDBJ whole genome shotgun (WGS) entry which is preliminary data.</text>
</comment>
<dbReference type="AlphaFoldDB" id="A0A853CTZ0"/>
<proteinExistence type="predicted"/>
<evidence type="ECO:0000313" key="2">
    <source>
        <dbReference type="Proteomes" id="UP000578352"/>
    </source>
</evidence>
<name>A0A853CTZ0_9MICO</name>
<dbReference type="InterPro" id="IPR012467">
    <property type="entry name" value="DUF1684"/>
</dbReference>
<dbReference type="PANTHER" id="PTHR41913:SF1">
    <property type="entry name" value="DUF1684 DOMAIN-CONTAINING PROTEIN"/>
    <property type="match status" value="1"/>
</dbReference>
<dbReference type="RefSeq" id="WP_179604346.1">
    <property type="nucleotide sequence ID" value="NZ_BAABEH010000001.1"/>
</dbReference>
<evidence type="ECO:0008006" key="3">
    <source>
        <dbReference type="Google" id="ProtNLM"/>
    </source>
</evidence>
<accession>A0A853CTZ0</accession>
<sequence>MTIAADTTTTAFESAWSAWHQAHEADRASAHGFLAITALHWLTAEPTAYDGLPGRWWSSEDGPVVELGDGETLLVDGDTVTGRVAFGAIPERGGRVAAFGDVVIEIAKRGGSDLLRPRHPGHPTRSGYHGTPTYAPDAAWAIEGRFVPFDQPVEVTVGSVAEGLQHVYAAPGEVEFSRDGGVHRLTAFNGHTPGSLFILFTDETSGVTTYPANRSLAVAAPGDDGSVVLDFNRAVNLPCAYTDFATCPLPPAGNRLPFAVEAGEKIPHERSAR</sequence>